<evidence type="ECO:0000313" key="11">
    <source>
        <dbReference type="Proteomes" id="UP001163878"/>
    </source>
</evidence>
<keyword evidence="6 9" id="KW-1133">Transmembrane helix</keyword>
<evidence type="ECO:0000256" key="1">
    <source>
        <dbReference type="ARBA" id="ARBA00004651"/>
    </source>
</evidence>
<evidence type="ECO:0000256" key="5">
    <source>
        <dbReference type="ARBA" id="ARBA00022692"/>
    </source>
</evidence>
<keyword evidence="7 9" id="KW-0472">Membrane</keyword>
<evidence type="ECO:0000256" key="7">
    <source>
        <dbReference type="ARBA" id="ARBA00023136"/>
    </source>
</evidence>
<dbReference type="EMBL" id="CP107567">
    <property type="protein sequence ID" value="UYQ61245.1"/>
    <property type="molecule type" value="Genomic_DNA"/>
</dbReference>
<keyword evidence="2" id="KW-1003">Cell membrane</keyword>
<evidence type="ECO:0008006" key="12">
    <source>
        <dbReference type="Google" id="ProtNLM"/>
    </source>
</evidence>
<keyword evidence="4" id="KW-0808">Transferase</keyword>
<feature type="region of interest" description="Disordered" evidence="8">
    <location>
        <begin position="1"/>
        <end position="24"/>
    </location>
</feature>
<feature type="transmembrane region" description="Helical" evidence="9">
    <location>
        <begin position="195"/>
        <end position="211"/>
    </location>
</feature>
<keyword evidence="3" id="KW-0328">Glycosyltransferase</keyword>
<feature type="transmembrane region" description="Helical" evidence="9">
    <location>
        <begin position="288"/>
        <end position="306"/>
    </location>
</feature>
<feature type="transmembrane region" description="Helical" evidence="9">
    <location>
        <begin position="216"/>
        <end position="233"/>
    </location>
</feature>
<feature type="transmembrane region" description="Helical" evidence="9">
    <location>
        <begin position="341"/>
        <end position="360"/>
    </location>
</feature>
<feature type="transmembrane region" description="Helical" evidence="9">
    <location>
        <begin position="98"/>
        <end position="117"/>
    </location>
</feature>
<evidence type="ECO:0000256" key="4">
    <source>
        <dbReference type="ARBA" id="ARBA00022679"/>
    </source>
</evidence>
<keyword evidence="11" id="KW-1185">Reference proteome</keyword>
<sequence>MTHTPAVTAVSRDHPSGSPGDRRPALRDFRWPAAVAVAYTLAQLALFHPGTALGWDETVYVSQVARGSEAAFFSAPRARGVTFLVAPVTVLTSSVDVIRVYLALLSGAGLFLALWVWRSLLPPRVLALAGGLFAGLWITLFYGPQVMPNLWVALGSLFTVGCFLRAAHDRSELGALMGTGVGAAFVALMRPSDAFWLVAPLAVISLAVRAWRRPALLMVLAAGAAVGCVPWIVEAYVSYGGLPERLRRASEIQGDLGWQLAFGDQMRALAGWSLCRPCDVPWKEPVTAVWWFVLPLFVVGGVVAAVRGRQASTVVVPTLAGLSLAVPYLLLIGYAAPRFLLPTYALLALPTAVCLMWIVTAARPRPLVAIVLALLIAGHLAVQYGVLHSKMVGSRADRQAFDRIAAELRRQGVRPPCVISGTEAPRIAFQAGCASRQVGGHDGSVTAAGLAALARDRPVAVVVEGDTAPPAYAQGWRQARLPGLRSRPDLRVHLGPLAR</sequence>
<proteinExistence type="predicted"/>
<comment type="subcellular location">
    <subcellularLocation>
        <location evidence="1">Cell membrane</location>
        <topology evidence="1">Multi-pass membrane protein</topology>
    </subcellularLocation>
</comment>
<dbReference type="Proteomes" id="UP001163878">
    <property type="component" value="Chromosome"/>
</dbReference>
<protein>
    <recommendedName>
        <fullName evidence="12">Glycosyltransferase RgtA/B/C/D-like domain-containing protein</fullName>
    </recommendedName>
</protein>
<feature type="transmembrane region" description="Helical" evidence="9">
    <location>
        <begin position="29"/>
        <end position="47"/>
    </location>
</feature>
<organism evidence="10 11">
    <name type="scientific">Streptomyces peucetius</name>
    <dbReference type="NCBI Taxonomy" id="1950"/>
    <lineage>
        <taxon>Bacteria</taxon>
        <taxon>Bacillati</taxon>
        <taxon>Actinomycetota</taxon>
        <taxon>Actinomycetes</taxon>
        <taxon>Kitasatosporales</taxon>
        <taxon>Streptomycetaceae</taxon>
        <taxon>Streptomyces</taxon>
    </lineage>
</organism>
<keyword evidence="5 9" id="KW-0812">Transmembrane</keyword>
<gene>
    <name evidence="10" type="ORF">OGH68_07015</name>
</gene>
<accession>A0ABY6I4Q4</accession>
<feature type="transmembrane region" description="Helical" evidence="9">
    <location>
        <begin position="124"/>
        <end position="143"/>
    </location>
</feature>
<reference evidence="10" key="1">
    <citation type="submission" date="2022-10" db="EMBL/GenBank/DDBJ databases">
        <title>Cytochrome P450 Catalyzes Benzene Ring Formation in the Biosynthesis of Trialkyl-Substituted Aromatic Polyketides.</title>
        <authorList>
            <person name="Zhao E."/>
            <person name="Ge H."/>
        </authorList>
    </citation>
    <scope>NUCLEOTIDE SEQUENCE</scope>
    <source>
        <strain evidence="10">NA0869</strain>
    </source>
</reference>
<evidence type="ECO:0000256" key="6">
    <source>
        <dbReference type="ARBA" id="ARBA00022989"/>
    </source>
</evidence>
<dbReference type="InterPro" id="IPR050297">
    <property type="entry name" value="LipidA_mod_glycosyltrf_83"/>
</dbReference>
<dbReference type="PANTHER" id="PTHR33908">
    <property type="entry name" value="MANNOSYLTRANSFERASE YKCB-RELATED"/>
    <property type="match status" value="1"/>
</dbReference>
<name>A0ABY6I4Q4_STRPE</name>
<feature type="transmembrane region" description="Helical" evidence="9">
    <location>
        <begin position="313"/>
        <end position="335"/>
    </location>
</feature>
<evidence type="ECO:0000256" key="3">
    <source>
        <dbReference type="ARBA" id="ARBA00022676"/>
    </source>
</evidence>
<dbReference type="RefSeq" id="WP_264242453.1">
    <property type="nucleotide sequence ID" value="NZ_CP107567.1"/>
</dbReference>
<feature type="transmembrane region" description="Helical" evidence="9">
    <location>
        <begin position="367"/>
        <end position="387"/>
    </location>
</feature>
<evidence type="ECO:0000256" key="2">
    <source>
        <dbReference type="ARBA" id="ARBA00022475"/>
    </source>
</evidence>
<feature type="compositionally biased region" description="Basic and acidic residues" evidence="8">
    <location>
        <begin position="11"/>
        <end position="24"/>
    </location>
</feature>
<evidence type="ECO:0000256" key="9">
    <source>
        <dbReference type="SAM" id="Phobius"/>
    </source>
</evidence>
<dbReference type="PANTHER" id="PTHR33908:SF11">
    <property type="entry name" value="MEMBRANE PROTEIN"/>
    <property type="match status" value="1"/>
</dbReference>
<evidence type="ECO:0000313" key="10">
    <source>
        <dbReference type="EMBL" id="UYQ61245.1"/>
    </source>
</evidence>
<evidence type="ECO:0000256" key="8">
    <source>
        <dbReference type="SAM" id="MobiDB-lite"/>
    </source>
</evidence>